<dbReference type="PANTHER" id="PTHR36839:SF1">
    <property type="entry name" value="METALLO-BETA-LACTAMASE FAMILY PROTEIN (AFU_ORTHOLOGUE AFUA_5G12770)"/>
    <property type="match status" value="1"/>
</dbReference>
<dbReference type="SMART" id="SM00849">
    <property type="entry name" value="Lactamase_B"/>
    <property type="match status" value="1"/>
</dbReference>
<dbReference type="InterPro" id="IPR036866">
    <property type="entry name" value="RibonucZ/Hydroxyglut_hydro"/>
</dbReference>
<dbReference type="RefSeq" id="WP_145891125.1">
    <property type="nucleotide sequence ID" value="NZ_CP032703.1"/>
</dbReference>
<dbReference type="Gene3D" id="3.60.15.10">
    <property type="entry name" value="Ribonuclease Z/Hydroxyacylglutathione hydrolase-like"/>
    <property type="match status" value="1"/>
</dbReference>
<dbReference type="AlphaFoldDB" id="A0A518XIE8"/>
<keyword evidence="2" id="KW-0614">Plasmid</keyword>
<dbReference type="KEGG" id="pdis:D8B20_18765"/>
<sequence length="267" mass="29660">MIKICTACGTAYEEQDRIIEHCAICEDARQFVPASGQQWTSPDALRATHRNMWQQPEPGLLSLQTVPAFAIDQRAFLLQTAHGNVLWDCIAHLDDATCTLIQALGGIAAIAISHPHYYTTQREWAAAFNAPVWLHADDRQWIMSPGAHIRLWHGDSMALMPEVTLLRAGGHFAGGTVLHWARDEGVLLTGDILQVTPGADRVSFMWSYPNMLPLAAATVRDMMTRLEPLSYQRLYGAFAGREIIGNAQSRVRASAQRYLACLEDPHC</sequence>
<dbReference type="SUPFAM" id="SSF56281">
    <property type="entry name" value="Metallo-hydrolase/oxidoreductase"/>
    <property type="match status" value="1"/>
</dbReference>
<accession>A0A518XIE8</accession>
<dbReference type="EMBL" id="CP032703">
    <property type="protein sequence ID" value="QDY43965.1"/>
    <property type="molecule type" value="Genomic_DNA"/>
</dbReference>
<reference evidence="2 3" key="1">
    <citation type="submission" date="2018-10" db="EMBL/GenBank/DDBJ databases">
        <title>Genome Sequencing of Pantoea dispersa DSM 32899.</title>
        <authorList>
            <person name="Nawrath M."/>
            <person name="Ottenheim C."/>
            <person name="Wilm A."/>
            <person name="Zimmermann W."/>
            <person name="Wu J.C."/>
        </authorList>
    </citation>
    <scope>NUCLEOTIDE SEQUENCE [LARGE SCALE GENOMIC DNA]</scope>
    <source>
        <strain evidence="2 3">DSM 32899</strain>
        <plasmid evidence="2 3">unnamed1</plasmid>
    </source>
</reference>
<dbReference type="OrthoDB" id="2373347at2"/>
<proteinExistence type="predicted"/>
<name>A0A518XIE8_9GAMM</name>
<keyword evidence="3" id="KW-1185">Reference proteome</keyword>
<evidence type="ECO:0000313" key="2">
    <source>
        <dbReference type="EMBL" id="QDY43965.1"/>
    </source>
</evidence>
<organism evidence="2 3">
    <name type="scientific">Candidatus Pantoea soli</name>
    <dbReference type="NCBI Taxonomy" id="3098669"/>
    <lineage>
        <taxon>Bacteria</taxon>
        <taxon>Pseudomonadati</taxon>
        <taxon>Pseudomonadota</taxon>
        <taxon>Gammaproteobacteria</taxon>
        <taxon>Enterobacterales</taxon>
        <taxon>Erwiniaceae</taxon>
        <taxon>Pantoea</taxon>
    </lineage>
</organism>
<dbReference type="Proteomes" id="UP000319411">
    <property type="component" value="Plasmid unnamed1"/>
</dbReference>
<gene>
    <name evidence="2" type="ORF">D8B20_18765</name>
</gene>
<evidence type="ECO:0000313" key="3">
    <source>
        <dbReference type="Proteomes" id="UP000319411"/>
    </source>
</evidence>
<protein>
    <submittedName>
        <fullName evidence="2">MBL fold metallo-hydrolase</fullName>
    </submittedName>
</protein>
<feature type="domain" description="Metallo-beta-lactamase" evidence="1">
    <location>
        <begin position="72"/>
        <end position="241"/>
    </location>
</feature>
<geneLocation type="plasmid" evidence="2 3">
    <name>unnamed1</name>
</geneLocation>
<dbReference type="PANTHER" id="PTHR36839">
    <property type="entry name" value="METALLO-BETA-LACTAMASE FAMILY PROTEIN (AFU_ORTHOLOGUE AFUA_5G12770)"/>
    <property type="match status" value="1"/>
</dbReference>
<dbReference type="InterPro" id="IPR001279">
    <property type="entry name" value="Metallo-B-lactamas"/>
</dbReference>
<evidence type="ECO:0000259" key="1">
    <source>
        <dbReference type="SMART" id="SM00849"/>
    </source>
</evidence>